<accession>A0AAW0G9H9</accession>
<dbReference type="EMBL" id="JASBNA010000012">
    <property type="protein sequence ID" value="KAK7687800.1"/>
    <property type="molecule type" value="Genomic_DNA"/>
</dbReference>
<dbReference type="Proteomes" id="UP001385951">
    <property type="component" value="Unassembled WGS sequence"/>
</dbReference>
<reference evidence="1 2" key="1">
    <citation type="submission" date="2022-09" db="EMBL/GenBank/DDBJ databases">
        <authorList>
            <person name="Palmer J.M."/>
        </authorList>
    </citation>
    <scope>NUCLEOTIDE SEQUENCE [LARGE SCALE GENOMIC DNA]</scope>
    <source>
        <strain evidence="1 2">DSM 7382</strain>
    </source>
</reference>
<dbReference type="AlphaFoldDB" id="A0AAW0G9H9"/>
<protein>
    <submittedName>
        <fullName evidence="1">Uncharacterized protein</fullName>
    </submittedName>
</protein>
<evidence type="ECO:0000313" key="1">
    <source>
        <dbReference type="EMBL" id="KAK7687800.1"/>
    </source>
</evidence>
<name>A0AAW0G9H9_9APHY</name>
<keyword evidence="2" id="KW-1185">Reference proteome</keyword>
<evidence type="ECO:0000313" key="2">
    <source>
        <dbReference type="Proteomes" id="UP001385951"/>
    </source>
</evidence>
<organism evidence="1 2">
    <name type="scientific">Cerrena zonata</name>
    <dbReference type="NCBI Taxonomy" id="2478898"/>
    <lineage>
        <taxon>Eukaryota</taxon>
        <taxon>Fungi</taxon>
        <taxon>Dikarya</taxon>
        <taxon>Basidiomycota</taxon>
        <taxon>Agaricomycotina</taxon>
        <taxon>Agaricomycetes</taxon>
        <taxon>Polyporales</taxon>
        <taxon>Cerrenaceae</taxon>
        <taxon>Cerrena</taxon>
    </lineage>
</organism>
<gene>
    <name evidence="1" type="ORF">QCA50_009019</name>
</gene>
<sequence length="100" mass="11805">MRKATATKSYIEYQSSLHRLMRYWSLFYVTMGFRKPGKSTSIEDVGSNLDLSHWDDMVEEDFEEPSDFQVRWAILNRLPQSKEVVMPWPQDRGYVPTAIL</sequence>
<proteinExistence type="predicted"/>
<comment type="caution">
    <text evidence="1">The sequence shown here is derived from an EMBL/GenBank/DDBJ whole genome shotgun (WGS) entry which is preliminary data.</text>
</comment>